<evidence type="ECO:0000256" key="6">
    <source>
        <dbReference type="ARBA" id="ARBA00023601"/>
    </source>
</evidence>
<evidence type="ECO:0000256" key="3">
    <source>
        <dbReference type="ARBA" id="ARBA00022723"/>
    </source>
</evidence>
<dbReference type="SUPFAM" id="SSF102114">
    <property type="entry name" value="Radical SAM enzymes"/>
    <property type="match status" value="1"/>
</dbReference>
<dbReference type="PANTHER" id="PTHR43273">
    <property type="entry name" value="ANAEROBIC SULFATASE-MATURATING ENZYME HOMOLOG ASLB-RELATED"/>
    <property type="match status" value="1"/>
</dbReference>
<dbReference type="GO" id="GO:0016491">
    <property type="term" value="F:oxidoreductase activity"/>
    <property type="evidence" value="ECO:0007669"/>
    <property type="project" value="InterPro"/>
</dbReference>
<dbReference type="RefSeq" id="WP_032929978.1">
    <property type="nucleotide sequence ID" value="NZ_LZTH01000045.1"/>
</dbReference>
<dbReference type="Pfam" id="PF04055">
    <property type="entry name" value="Radical_SAM"/>
    <property type="match status" value="1"/>
</dbReference>
<evidence type="ECO:0000313" key="8">
    <source>
        <dbReference type="EMBL" id="OBP76559.1"/>
    </source>
</evidence>
<keyword evidence="5" id="KW-0411">Iron-sulfur</keyword>
<keyword evidence="4" id="KW-0408">Iron</keyword>
<dbReference type="NCBIfam" id="TIGR03978">
    <property type="entry name" value="rSAM_paired_1"/>
    <property type="match status" value="1"/>
</dbReference>
<dbReference type="Proteomes" id="UP000093748">
    <property type="component" value="Unassembled WGS sequence"/>
</dbReference>
<proteinExistence type="inferred from homology"/>
<dbReference type="SFLD" id="SFLDG01384">
    <property type="entry name" value="thioether_bond_formation_requi"/>
    <property type="match status" value="1"/>
</dbReference>
<evidence type="ECO:0000256" key="4">
    <source>
        <dbReference type="ARBA" id="ARBA00023004"/>
    </source>
</evidence>
<dbReference type="GO" id="GO:0046872">
    <property type="term" value="F:metal ion binding"/>
    <property type="evidence" value="ECO:0007669"/>
    <property type="project" value="UniProtKB-KW"/>
</dbReference>
<dbReference type="SFLD" id="SFLDS00029">
    <property type="entry name" value="Radical_SAM"/>
    <property type="match status" value="1"/>
</dbReference>
<dbReference type="GO" id="GO:0051536">
    <property type="term" value="F:iron-sulfur cluster binding"/>
    <property type="evidence" value="ECO:0007669"/>
    <property type="project" value="UniProtKB-KW"/>
</dbReference>
<evidence type="ECO:0000259" key="7">
    <source>
        <dbReference type="PROSITE" id="PS51918"/>
    </source>
</evidence>
<dbReference type="InterPro" id="IPR058240">
    <property type="entry name" value="rSAM_sf"/>
</dbReference>
<comment type="caution">
    <text evidence="8">The sequence shown here is derived from an EMBL/GenBank/DDBJ whole genome shotgun (WGS) entry which is preliminary data.</text>
</comment>
<keyword evidence="2" id="KW-0949">S-adenosyl-L-methionine</keyword>
<dbReference type="CDD" id="cd01335">
    <property type="entry name" value="Radical_SAM"/>
    <property type="match status" value="1"/>
</dbReference>
<evidence type="ECO:0000256" key="1">
    <source>
        <dbReference type="ARBA" id="ARBA00001966"/>
    </source>
</evidence>
<keyword evidence="3" id="KW-0479">Metal-binding</keyword>
<feature type="domain" description="Radical SAM core" evidence="7">
    <location>
        <begin position="97"/>
        <end position="331"/>
    </location>
</feature>
<organism evidence="8 9">
    <name type="scientific">Rhizobium loti</name>
    <name type="common">Mesorhizobium loti</name>
    <dbReference type="NCBI Taxonomy" id="381"/>
    <lineage>
        <taxon>Bacteria</taxon>
        <taxon>Pseudomonadati</taxon>
        <taxon>Pseudomonadota</taxon>
        <taxon>Alphaproteobacteria</taxon>
        <taxon>Hyphomicrobiales</taxon>
        <taxon>Phyllobacteriaceae</taxon>
        <taxon>Mesorhizobium</taxon>
    </lineage>
</organism>
<dbReference type="SFLD" id="SFLDG01067">
    <property type="entry name" value="SPASM/twitch_domain_containing"/>
    <property type="match status" value="1"/>
</dbReference>
<dbReference type="PROSITE" id="PS51918">
    <property type="entry name" value="RADICAL_SAM"/>
    <property type="match status" value="1"/>
</dbReference>
<dbReference type="InterPro" id="IPR013785">
    <property type="entry name" value="Aldolase_TIM"/>
</dbReference>
<gene>
    <name evidence="8" type="ORF">BAE39_10600</name>
</gene>
<comment type="cofactor">
    <cofactor evidence="1">
        <name>[4Fe-4S] cluster</name>
        <dbReference type="ChEBI" id="CHEBI:49883"/>
    </cofactor>
</comment>
<reference evidence="9" key="1">
    <citation type="submission" date="2016-06" db="EMBL/GenBank/DDBJ databases">
        <title>NZP2037 Pacbio-Illumina hybrid assembly.</title>
        <authorList>
            <person name="Ramsay J.P."/>
        </authorList>
    </citation>
    <scope>NUCLEOTIDE SEQUENCE [LARGE SCALE GENOMIC DNA]</scope>
    <source>
        <strain evidence="9">R7ANS::ICEMlSym2042</strain>
    </source>
</reference>
<dbReference type="InterPro" id="IPR007197">
    <property type="entry name" value="rSAM"/>
</dbReference>
<dbReference type="AlphaFoldDB" id="A0A1A5HWA1"/>
<dbReference type="Gene3D" id="3.20.20.70">
    <property type="entry name" value="Aldolase class I"/>
    <property type="match status" value="1"/>
</dbReference>
<sequence>MTKFAPATEFQRPLDDTYQLAYFRFSQLDDERYVLTNQAGEYLVLPRAVLASFVKHELPSTHPAYSRLRSRQFLFDASSNIGKELLALKVRTKAKRLENFTSLHIMVVSLRCEHSCPYCQVSRQSEDRSAFDMTEETAEKALALVFQSQSPAIKIEFQGGEPLLNFPLIQHVVHRAEAINKVAGRSLQFVITTNLAVVTEEILEFCREHSVLISTSLDGPATLHNANRPRPGKNSYELAVAGIHKARLTLGHERVSALMTTTKASLPLVREIIDEYVRLDFPGIFLRPLSPYGFAVKTKSYAAYDVDRWLDFYFDGLNYILELNRNGIPFKEFYAATILTKMLTPFEPGYVDLMSPAGIGISAVVYNYDASVYASDEARMLAEMGDKTFLLGNVHENTYAEIFGSDALLDPIEQSFAGSVPMCADCAYEPFCGSDPVFHTATQGDFVGLKTRSGFCNRNMSIFKRLIDLMERDVTARELFLSWAN</sequence>
<dbReference type="SFLD" id="SFLDG01386">
    <property type="entry name" value="main_SPASM_domain-containing"/>
    <property type="match status" value="1"/>
</dbReference>
<evidence type="ECO:0000256" key="5">
    <source>
        <dbReference type="ARBA" id="ARBA00023014"/>
    </source>
</evidence>
<dbReference type="InterPro" id="IPR023867">
    <property type="entry name" value="Sulphatase_maturase_rSAM"/>
</dbReference>
<comment type="similarity">
    <text evidence="6">Belongs to the radical SAM superfamily. Anaerobic sulfatase-maturating enzyme family.</text>
</comment>
<name>A0A1A5HWA1_RHILI</name>
<dbReference type="PANTHER" id="PTHR43273:SF3">
    <property type="entry name" value="ANAEROBIC SULFATASE-MATURATING ENZYME HOMOLOG ASLB-RELATED"/>
    <property type="match status" value="1"/>
</dbReference>
<dbReference type="OrthoDB" id="9782387at2"/>
<evidence type="ECO:0000256" key="2">
    <source>
        <dbReference type="ARBA" id="ARBA00022691"/>
    </source>
</evidence>
<accession>A0A1A5HWA1</accession>
<protein>
    <submittedName>
        <fullName evidence="8">His-Xaa-Ser system radical SAM maturase HxsB</fullName>
    </submittedName>
</protein>
<dbReference type="InterPro" id="IPR024023">
    <property type="entry name" value="rSAM_paired_HxsB"/>
</dbReference>
<dbReference type="EMBL" id="LZTJ01000012">
    <property type="protein sequence ID" value="OBP76559.1"/>
    <property type="molecule type" value="Genomic_DNA"/>
</dbReference>
<evidence type="ECO:0000313" key="9">
    <source>
        <dbReference type="Proteomes" id="UP000093748"/>
    </source>
</evidence>